<name>A0A9D9J1Z2_9BACT</name>
<dbReference type="EC" id="6.3.4.20" evidence="9 11"/>
<evidence type="ECO:0000256" key="9">
    <source>
        <dbReference type="ARBA" id="ARBA00039149"/>
    </source>
</evidence>
<evidence type="ECO:0000256" key="5">
    <source>
        <dbReference type="ARBA" id="ARBA00022785"/>
    </source>
</evidence>
<keyword evidence="6 11" id="KW-0862">Zinc</keyword>
<dbReference type="Proteomes" id="UP000823772">
    <property type="component" value="Unassembled WGS sequence"/>
</dbReference>
<dbReference type="SUPFAM" id="SSF52402">
    <property type="entry name" value="Adenine nucleotide alpha hydrolases-like"/>
    <property type="match status" value="1"/>
</dbReference>
<dbReference type="PANTHER" id="PTHR42914:SF1">
    <property type="entry name" value="7-CYANO-7-DEAZAGUANINE SYNTHASE"/>
    <property type="match status" value="1"/>
</dbReference>
<keyword evidence="2 11" id="KW-0436">Ligase</keyword>
<dbReference type="HAMAP" id="MF_01633">
    <property type="entry name" value="QueC"/>
    <property type="match status" value="1"/>
</dbReference>
<reference evidence="12" key="2">
    <citation type="journal article" date="2021" name="PeerJ">
        <title>Extensive microbial diversity within the chicken gut microbiome revealed by metagenomics and culture.</title>
        <authorList>
            <person name="Gilroy R."/>
            <person name="Ravi A."/>
            <person name="Getino M."/>
            <person name="Pursley I."/>
            <person name="Horton D.L."/>
            <person name="Alikhan N.F."/>
            <person name="Baker D."/>
            <person name="Gharbi K."/>
            <person name="Hall N."/>
            <person name="Watson M."/>
            <person name="Adriaenssens E.M."/>
            <person name="Foster-Nyarko E."/>
            <person name="Jarju S."/>
            <person name="Secka A."/>
            <person name="Antonio M."/>
            <person name="Oren A."/>
            <person name="Chaudhuri R.R."/>
            <person name="La Ragione R."/>
            <person name="Hildebrand F."/>
            <person name="Pallen M.J."/>
        </authorList>
    </citation>
    <scope>NUCLEOTIDE SEQUENCE</scope>
    <source>
        <strain evidence="12">B3-2255</strain>
    </source>
</reference>
<gene>
    <name evidence="11 12" type="primary">queC</name>
    <name evidence="12" type="ORF">IAC87_03925</name>
</gene>
<comment type="catalytic activity">
    <reaction evidence="10 11">
        <text>7-carboxy-7-carbaguanine + NH4(+) + 2 ATP = 7-cyano-7-carbaguanine + 2 AMP + 2 diphosphate + 2 H(+)</text>
        <dbReference type="Rhea" id="RHEA:27982"/>
        <dbReference type="ChEBI" id="CHEBI:15378"/>
        <dbReference type="ChEBI" id="CHEBI:28938"/>
        <dbReference type="ChEBI" id="CHEBI:30616"/>
        <dbReference type="ChEBI" id="CHEBI:33019"/>
        <dbReference type="ChEBI" id="CHEBI:45075"/>
        <dbReference type="ChEBI" id="CHEBI:61036"/>
        <dbReference type="ChEBI" id="CHEBI:456215"/>
        <dbReference type="EC" id="6.3.4.20"/>
    </reaction>
</comment>
<sequence length="247" mass="26725">MNNSAALVVFSGGQDSTTCLWWAKKHFGEVSALSFVYGQKHVSEIGCARAIADKAGVPLEIMEIPVIGRLGKNSLTDTSVPMDEGSVLTGSGPIPMDGGSVPMDGGVHDSSVHGGLPNTFVPGRNLFFLSVAAVKARELGINHIVTGVSQTDFSGYPDCRDTFIKSLNVTLNLAMDAQFVIHTPLMWLDKAETWRMADELGIFDIVRNETVTCYNGIPGDGCGHCPSCRLRREGLEKYLKEKYGKER</sequence>
<evidence type="ECO:0000256" key="11">
    <source>
        <dbReference type="HAMAP-Rule" id="MF_01633"/>
    </source>
</evidence>
<keyword evidence="4 11" id="KW-0547">Nucleotide-binding</keyword>
<feature type="binding site" evidence="11">
    <location>
        <begin position="10"/>
        <end position="20"/>
    </location>
    <ligand>
        <name>ATP</name>
        <dbReference type="ChEBI" id="CHEBI:30616"/>
    </ligand>
</feature>
<dbReference type="InterPro" id="IPR018317">
    <property type="entry name" value="QueC"/>
</dbReference>
<comment type="pathway">
    <text evidence="1 11">Purine metabolism; 7-cyano-7-deazaguanine biosynthesis.</text>
</comment>
<comment type="function">
    <text evidence="11">Catalyzes the ATP-dependent conversion of 7-carboxy-7-deazaguanine (CDG) to 7-cyano-7-deazaguanine (preQ(0)).</text>
</comment>
<evidence type="ECO:0000313" key="12">
    <source>
        <dbReference type="EMBL" id="MBO8481678.1"/>
    </source>
</evidence>
<dbReference type="Gene3D" id="3.40.50.620">
    <property type="entry name" value="HUPs"/>
    <property type="match status" value="1"/>
</dbReference>
<dbReference type="PANTHER" id="PTHR42914">
    <property type="entry name" value="7-CYANO-7-DEAZAGUANINE SYNTHASE"/>
    <property type="match status" value="1"/>
</dbReference>
<dbReference type="AlphaFoldDB" id="A0A9D9J1Z2"/>
<evidence type="ECO:0000256" key="7">
    <source>
        <dbReference type="ARBA" id="ARBA00022840"/>
    </source>
</evidence>
<feature type="binding site" evidence="11">
    <location>
        <position position="222"/>
    </location>
    <ligand>
        <name>Zn(2+)</name>
        <dbReference type="ChEBI" id="CHEBI:29105"/>
    </ligand>
</feature>
<dbReference type="InterPro" id="IPR014729">
    <property type="entry name" value="Rossmann-like_a/b/a_fold"/>
</dbReference>
<dbReference type="NCBIfam" id="TIGR00364">
    <property type="entry name" value="7-cyano-7-deazaguanine synthase QueC"/>
    <property type="match status" value="1"/>
</dbReference>
<reference evidence="12" key="1">
    <citation type="submission" date="2020-10" db="EMBL/GenBank/DDBJ databases">
        <authorList>
            <person name="Gilroy R."/>
        </authorList>
    </citation>
    <scope>NUCLEOTIDE SEQUENCE</scope>
    <source>
        <strain evidence="12">B3-2255</strain>
    </source>
</reference>
<proteinExistence type="inferred from homology"/>
<comment type="caution">
    <text evidence="12">The sequence shown here is derived from an EMBL/GenBank/DDBJ whole genome shotgun (WGS) entry which is preliminary data.</text>
</comment>
<organism evidence="12 13">
    <name type="scientific">Candidatus Merdivivens faecigallinarum</name>
    <dbReference type="NCBI Taxonomy" id="2840871"/>
    <lineage>
        <taxon>Bacteria</taxon>
        <taxon>Pseudomonadati</taxon>
        <taxon>Bacteroidota</taxon>
        <taxon>Bacteroidia</taxon>
        <taxon>Bacteroidales</taxon>
        <taxon>Muribaculaceae</taxon>
        <taxon>Muribaculaceae incertae sedis</taxon>
        <taxon>Candidatus Merdivivens</taxon>
    </lineage>
</organism>
<feature type="binding site" evidence="11">
    <location>
        <position position="225"/>
    </location>
    <ligand>
        <name>Zn(2+)</name>
        <dbReference type="ChEBI" id="CHEBI:29105"/>
    </ligand>
</feature>
<dbReference type="GO" id="GO:0008270">
    <property type="term" value="F:zinc ion binding"/>
    <property type="evidence" value="ECO:0007669"/>
    <property type="project" value="UniProtKB-UniRule"/>
</dbReference>
<evidence type="ECO:0000256" key="6">
    <source>
        <dbReference type="ARBA" id="ARBA00022833"/>
    </source>
</evidence>
<feature type="binding site" evidence="11">
    <location>
        <position position="228"/>
    </location>
    <ligand>
        <name>Zn(2+)</name>
        <dbReference type="ChEBI" id="CHEBI:29105"/>
    </ligand>
</feature>
<dbReference type="Pfam" id="PF06508">
    <property type="entry name" value="QueC"/>
    <property type="match status" value="1"/>
</dbReference>
<feature type="binding site" evidence="11">
    <location>
        <position position="213"/>
    </location>
    <ligand>
        <name>Zn(2+)</name>
        <dbReference type="ChEBI" id="CHEBI:29105"/>
    </ligand>
</feature>
<dbReference type="GO" id="GO:0016879">
    <property type="term" value="F:ligase activity, forming carbon-nitrogen bonds"/>
    <property type="evidence" value="ECO:0007669"/>
    <property type="project" value="UniProtKB-UniRule"/>
</dbReference>
<evidence type="ECO:0000313" key="13">
    <source>
        <dbReference type="Proteomes" id="UP000823772"/>
    </source>
</evidence>
<accession>A0A9D9J1Z2</accession>
<dbReference type="EMBL" id="JADILY010000081">
    <property type="protein sequence ID" value="MBO8481678.1"/>
    <property type="molecule type" value="Genomic_DNA"/>
</dbReference>
<dbReference type="PIRSF" id="PIRSF006293">
    <property type="entry name" value="ExsB"/>
    <property type="match status" value="1"/>
</dbReference>
<evidence type="ECO:0000256" key="8">
    <source>
        <dbReference type="ARBA" id="ARBA00037993"/>
    </source>
</evidence>
<evidence type="ECO:0000256" key="2">
    <source>
        <dbReference type="ARBA" id="ARBA00022598"/>
    </source>
</evidence>
<evidence type="ECO:0000256" key="3">
    <source>
        <dbReference type="ARBA" id="ARBA00022723"/>
    </source>
</evidence>
<evidence type="ECO:0000256" key="1">
    <source>
        <dbReference type="ARBA" id="ARBA00005061"/>
    </source>
</evidence>
<dbReference type="GO" id="GO:0005524">
    <property type="term" value="F:ATP binding"/>
    <property type="evidence" value="ECO:0007669"/>
    <property type="project" value="UniProtKB-UniRule"/>
</dbReference>
<protein>
    <recommendedName>
        <fullName evidence="9 11">7-cyano-7-deazaguanine synthase</fullName>
        <ecNumber evidence="9 11">6.3.4.20</ecNumber>
    </recommendedName>
    <alternativeName>
        <fullName evidence="11">7-cyano-7-carbaguanine synthase</fullName>
    </alternativeName>
    <alternativeName>
        <fullName evidence="11">PreQ(0) synthase</fullName>
    </alternativeName>
    <alternativeName>
        <fullName evidence="11">Queuosine biosynthesis protein QueC</fullName>
    </alternativeName>
</protein>
<keyword evidence="7 11" id="KW-0067">ATP-binding</keyword>
<dbReference type="GO" id="GO:0008616">
    <property type="term" value="P:tRNA queuosine(34) biosynthetic process"/>
    <property type="evidence" value="ECO:0007669"/>
    <property type="project" value="UniProtKB-UniRule"/>
</dbReference>
<comment type="similarity">
    <text evidence="8 11">Belongs to the QueC family.</text>
</comment>
<evidence type="ECO:0000256" key="4">
    <source>
        <dbReference type="ARBA" id="ARBA00022741"/>
    </source>
</evidence>
<comment type="cofactor">
    <cofactor evidence="11">
        <name>Zn(2+)</name>
        <dbReference type="ChEBI" id="CHEBI:29105"/>
    </cofactor>
    <text evidence="11">Binds 1 zinc ion per subunit.</text>
</comment>
<keyword evidence="3 11" id="KW-0479">Metal-binding</keyword>
<dbReference type="CDD" id="cd01995">
    <property type="entry name" value="QueC-like"/>
    <property type="match status" value="1"/>
</dbReference>
<keyword evidence="5 11" id="KW-0671">Queuosine biosynthesis</keyword>
<evidence type="ECO:0000256" key="10">
    <source>
        <dbReference type="ARBA" id="ARBA00047890"/>
    </source>
</evidence>